<dbReference type="RefSeq" id="WP_377326389.1">
    <property type="nucleotide sequence ID" value="NZ_JBHSNG010000007.1"/>
</dbReference>
<keyword evidence="5" id="KW-0812">Transmembrane</keyword>
<dbReference type="Gene3D" id="3.40.50.1820">
    <property type="entry name" value="alpha/beta hydrolase"/>
    <property type="match status" value="1"/>
</dbReference>
<dbReference type="EC" id="3.1.1.-" evidence="3"/>
<proteinExistence type="inferred from homology"/>
<sequence length="578" mass="63493">MPWFLSHRSTDHLETSAGTDSRARNGRRRLYFPHRRLLCVVVLAFLGSSVSVATPVRIDSGLIEGVQENGVAVFKGIPFAAPPIGPLRWRAPQAPAVWSGVRSVNQFAPICMQHGSYPEDAPPERMSEDCLYLNIWVPPHSAGRPLPVMVWIYGGCLMNGSASTPLYAGDMLARKGVIVVTANYRLGVLGFLALPDLSRESPQHVSGNYGLLDQLAALRWVQRNIGAFGGDPTRVTVFGQSSGSISISALTTSPLAKGLFQRAIGESGGLFEPVDLAPGFKLVDAEQDGRAFVAKSGARTLEDLRAMPAEDVIKTRFNAHLIIDGYALPRAPYDAYREGQQNNVDLLIGSNAREGRLFLADQAITAANLREVLDNDFSRPIVSLVGPGSVANDRQARSAFVTFEGEMRFGWDMWAWARLQADAGKRRVFLYRFTQSPPYRVGDKYYGWGASHGMEMPYVFGHLDQQALPLALADRRLASVMSTYWTNFAKSGNPNGAGMPTWPAFTESNPQAMLLGEIIAPGPIPDLTDLRRIDRLYWTARFVARHAYLLLAVTALGALALILGIIKFVCRRYRRSSK</sequence>
<feature type="domain" description="Carboxylesterase type B" evidence="6">
    <location>
        <begin position="56"/>
        <end position="515"/>
    </location>
</feature>
<comment type="similarity">
    <text evidence="1 3">Belongs to the type-B carboxylesterase/lipase family.</text>
</comment>
<name>A0ABW0SW89_9GAMM</name>
<dbReference type="Pfam" id="PF00135">
    <property type="entry name" value="COesterase"/>
    <property type="match status" value="1"/>
</dbReference>
<evidence type="ECO:0000256" key="4">
    <source>
        <dbReference type="SAM" id="MobiDB-lite"/>
    </source>
</evidence>
<dbReference type="PRINTS" id="PR00878">
    <property type="entry name" value="CHOLNESTRASE"/>
</dbReference>
<gene>
    <name evidence="7" type="ORF">ACFPPB_08765</name>
</gene>
<dbReference type="InterPro" id="IPR002018">
    <property type="entry name" value="CarbesteraseB"/>
</dbReference>
<dbReference type="InterPro" id="IPR019819">
    <property type="entry name" value="Carboxylesterase_B_CS"/>
</dbReference>
<organism evidence="7 8">
    <name type="scientific">Rhodanobacter terrae</name>
    <dbReference type="NCBI Taxonomy" id="418647"/>
    <lineage>
        <taxon>Bacteria</taxon>
        <taxon>Pseudomonadati</taxon>
        <taxon>Pseudomonadota</taxon>
        <taxon>Gammaproteobacteria</taxon>
        <taxon>Lysobacterales</taxon>
        <taxon>Rhodanobacteraceae</taxon>
        <taxon>Rhodanobacter</taxon>
    </lineage>
</organism>
<dbReference type="PROSITE" id="PS00122">
    <property type="entry name" value="CARBOXYLESTERASE_B_1"/>
    <property type="match status" value="1"/>
</dbReference>
<evidence type="ECO:0000256" key="5">
    <source>
        <dbReference type="SAM" id="Phobius"/>
    </source>
</evidence>
<dbReference type="PANTHER" id="PTHR11559">
    <property type="entry name" value="CARBOXYLESTERASE"/>
    <property type="match status" value="1"/>
</dbReference>
<keyword evidence="5" id="KW-1133">Transmembrane helix</keyword>
<evidence type="ECO:0000256" key="1">
    <source>
        <dbReference type="ARBA" id="ARBA00005964"/>
    </source>
</evidence>
<keyword evidence="8" id="KW-1185">Reference proteome</keyword>
<evidence type="ECO:0000313" key="7">
    <source>
        <dbReference type="EMBL" id="MFC5581200.1"/>
    </source>
</evidence>
<evidence type="ECO:0000259" key="6">
    <source>
        <dbReference type="Pfam" id="PF00135"/>
    </source>
</evidence>
<feature type="region of interest" description="Disordered" evidence="4">
    <location>
        <begin position="1"/>
        <end position="20"/>
    </location>
</feature>
<dbReference type="PROSITE" id="PS00941">
    <property type="entry name" value="CARBOXYLESTERASE_B_2"/>
    <property type="match status" value="1"/>
</dbReference>
<keyword evidence="5" id="KW-0472">Membrane</keyword>
<evidence type="ECO:0000313" key="8">
    <source>
        <dbReference type="Proteomes" id="UP001596111"/>
    </source>
</evidence>
<feature type="transmembrane region" description="Helical" evidence="5">
    <location>
        <begin position="547"/>
        <end position="570"/>
    </location>
</feature>
<dbReference type="InterPro" id="IPR000997">
    <property type="entry name" value="Cholinesterase"/>
</dbReference>
<dbReference type="InterPro" id="IPR029058">
    <property type="entry name" value="AB_hydrolase_fold"/>
</dbReference>
<reference evidence="8" key="1">
    <citation type="journal article" date="2019" name="Int. J. Syst. Evol. Microbiol.">
        <title>The Global Catalogue of Microorganisms (GCM) 10K type strain sequencing project: providing services to taxonomists for standard genome sequencing and annotation.</title>
        <authorList>
            <consortium name="The Broad Institute Genomics Platform"/>
            <consortium name="The Broad Institute Genome Sequencing Center for Infectious Disease"/>
            <person name="Wu L."/>
            <person name="Ma J."/>
        </authorList>
    </citation>
    <scope>NUCLEOTIDE SEQUENCE [LARGE SCALE GENOMIC DNA]</scope>
    <source>
        <strain evidence="8">CGMCC 1.13587</strain>
    </source>
</reference>
<comment type="caution">
    <text evidence="7">The sequence shown here is derived from an EMBL/GenBank/DDBJ whole genome shotgun (WGS) entry which is preliminary data.</text>
</comment>
<dbReference type="EMBL" id="JBHSNG010000007">
    <property type="protein sequence ID" value="MFC5581200.1"/>
    <property type="molecule type" value="Genomic_DNA"/>
</dbReference>
<dbReference type="Proteomes" id="UP001596111">
    <property type="component" value="Unassembled WGS sequence"/>
</dbReference>
<dbReference type="InterPro" id="IPR050309">
    <property type="entry name" value="Type-B_Carboxylest/Lipase"/>
</dbReference>
<dbReference type="InterPro" id="IPR019826">
    <property type="entry name" value="Carboxylesterase_B_AS"/>
</dbReference>
<dbReference type="SUPFAM" id="SSF53474">
    <property type="entry name" value="alpha/beta-Hydrolases"/>
    <property type="match status" value="1"/>
</dbReference>
<protein>
    <recommendedName>
        <fullName evidence="3">Carboxylic ester hydrolase</fullName>
        <ecNumber evidence="3">3.1.1.-</ecNumber>
    </recommendedName>
</protein>
<accession>A0ABW0SW89</accession>
<evidence type="ECO:0000256" key="3">
    <source>
        <dbReference type="RuleBase" id="RU361235"/>
    </source>
</evidence>
<evidence type="ECO:0000256" key="2">
    <source>
        <dbReference type="ARBA" id="ARBA00022801"/>
    </source>
</evidence>
<feature type="transmembrane region" description="Helical" evidence="5">
    <location>
        <begin position="37"/>
        <end position="56"/>
    </location>
</feature>
<keyword evidence="2 3" id="KW-0378">Hydrolase</keyword>